<evidence type="ECO:0000313" key="1">
    <source>
        <dbReference type="EMBL" id="DAF63881.1"/>
    </source>
</evidence>
<accession>A0A8S5TL35</accession>
<organism evidence="1">
    <name type="scientific">Siphoviridae sp. ctgn638</name>
    <dbReference type="NCBI Taxonomy" id="2827913"/>
    <lineage>
        <taxon>Viruses</taxon>
        <taxon>Duplodnaviria</taxon>
        <taxon>Heunggongvirae</taxon>
        <taxon>Uroviricota</taxon>
        <taxon>Caudoviricetes</taxon>
    </lineage>
</organism>
<dbReference type="Gene3D" id="3.30.1370.220">
    <property type="match status" value="1"/>
</dbReference>
<proteinExistence type="predicted"/>
<protein>
    <submittedName>
        <fullName evidence="1">Tail protein</fullName>
    </submittedName>
</protein>
<dbReference type="EMBL" id="BK032845">
    <property type="protein sequence ID" value="DAF63881.1"/>
    <property type="molecule type" value="Genomic_DNA"/>
</dbReference>
<sequence length="355" mass="40603">MSELELEDLKTPIEVIFRQIVANKITMGDKGRMLFLYKNAEITGTHRIKTFKSAIFDEADEDLAFYVKRFFAGGCKKVIVIEYQDKIADVVSVMKEMLPDFDWLTSVEQDAQSDVKSFAIENERFGVVYNIQADSIYVVSLANPSAVYVDDAGNKKTLTGLELLPTVAGVCCGCPYNMSVSYKIFTELESVEQPETYKQGQLTLYKEEEGIRFANACNTLQTLNSELTEDMKSICIAEGMQRIKMDLIKAYRTGYKGKYKNHYDNQNLFYSAVSFGYIKELEKVGIEILDPNYNNEVYTDIEEQRNLWLATGKKEAENWDDETVCKNTYKNMVIAEMDVKMLDAMEGMKLKVEMF</sequence>
<name>A0A8S5TL35_9CAUD</name>
<dbReference type="Gene3D" id="3.40.50.11790">
    <property type="match status" value="1"/>
</dbReference>
<reference evidence="1" key="1">
    <citation type="journal article" date="2021" name="Proc. Natl. Acad. Sci. U.S.A.">
        <title>A Catalog of Tens of Thousands of Viruses from Human Metagenomes Reveals Hidden Associations with Chronic Diseases.</title>
        <authorList>
            <person name="Tisza M.J."/>
            <person name="Buck C.B."/>
        </authorList>
    </citation>
    <scope>NUCLEOTIDE SEQUENCE</scope>
    <source>
        <strain evidence="1">Ctgn638</strain>
    </source>
</reference>